<evidence type="ECO:0000313" key="2">
    <source>
        <dbReference type="Proteomes" id="UP000034050"/>
    </source>
</evidence>
<dbReference type="STRING" id="1618446.UV61_C0015G0019"/>
<dbReference type="AlphaFoldDB" id="A0A0G1CJ13"/>
<sequence length="134" mass="15845">MPTNPVIKRDLIYPDLSYKIAGICFTVHNELGRFAREKQYGNALEKSLIQKQIQYKRELTIGDSRNISDFVIDDKILLELKAKPFILKDDYYQVQRYLYQLRLKLGILVNFRSYRVVPKRILLTEKTVLTMNSE</sequence>
<evidence type="ECO:0000313" key="1">
    <source>
        <dbReference type="EMBL" id="KKS85805.1"/>
    </source>
</evidence>
<proteinExistence type="predicted"/>
<dbReference type="Pfam" id="PF13366">
    <property type="entry name" value="PDDEXK_3"/>
    <property type="match status" value="1"/>
</dbReference>
<gene>
    <name evidence="1" type="ORF">UV61_C0015G0019</name>
</gene>
<evidence type="ECO:0008006" key="3">
    <source>
        <dbReference type="Google" id="ProtNLM"/>
    </source>
</evidence>
<dbReference type="Proteomes" id="UP000034050">
    <property type="component" value="Unassembled WGS sequence"/>
</dbReference>
<organism evidence="1 2">
    <name type="scientific">Candidatus Gottesmanbacteria bacterium GW2011_GWB1_43_11</name>
    <dbReference type="NCBI Taxonomy" id="1618446"/>
    <lineage>
        <taxon>Bacteria</taxon>
        <taxon>Candidatus Gottesmaniibacteriota</taxon>
    </lineage>
</organism>
<accession>A0A0G1CJ13</accession>
<dbReference type="EMBL" id="LCFD01000015">
    <property type="protein sequence ID" value="KKS85805.1"/>
    <property type="molecule type" value="Genomic_DNA"/>
</dbReference>
<dbReference type="NCBIfam" id="TIGR04256">
    <property type="entry name" value="GxxExxY"/>
    <property type="match status" value="1"/>
</dbReference>
<comment type="caution">
    <text evidence="1">The sequence shown here is derived from an EMBL/GenBank/DDBJ whole genome shotgun (WGS) entry which is preliminary data.</text>
</comment>
<reference evidence="1 2" key="1">
    <citation type="journal article" date="2015" name="Nature">
        <title>rRNA introns, odd ribosomes, and small enigmatic genomes across a large radiation of phyla.</title>
        <authorList>
            <person name="Brown C.T."/>
            <person name="Hug L.A."/>
            <person name="Thomas B.C."/>
            <person name="Sharon I."/>
            <person name="Castelle C.J."/>
            <person name="Singh A."/>
            <person name="Wilkins M.J."/>
            <person name="Williams K.H."/>
            <person name="Banfield J.F."/>
        </authorList>
    </citation>
    <scope>NUCLEOTIDE SEQUENCE [LARGE SCALE GENOMIC DNA]</scope>
</reference>
<dbReference type="InterPro" id="IPR026350">
    <property type="entry name" value="GxxExxY"/>
</dbReference>
<name>A0A0G1CJ13_9BACT</name>
<protein>
    <recommendedName>
        <fullName evidence="3">GxxExxY protein</fullName>
    </recommendedName>
</protein>